<protein>
    <submittedName>
        <fullName evidence="2">Uncharacterized protein</fullName>
    </submittedName>
</protein>
<gene>
    <name evidence="2" type="ORF">CUNI_LOCUS12499</name>
</gene>
<dbReference type="EMBL" id="CAJHNH020002506">
    <property type="protein sequence ID" value="CAG5126941.1"/>
    <property type="molecule type" value="Genomic_DNA"/>
</dbReference>
<dbReference type="AlphaFoldDB" id="A0A8S3ZJA7"/>
<evidence type="ECO:0000256" key="1">
    <source>
        <dbReference type="SAM" id="MobiDB-lite"/>
    </source>
</evidence>
<organism evidence="2 3">
    <name type="scientific">Candidula unifasciata</name>
    <dbReference type="NCBI Taxonomy" id="100452"/>
    <lineage>
        <taxon>Eukaryota</taxon>
        <taxon>Metazoa</taxon>
        <taxon>Spiralia</taxon>
        <taxon>Lophotrochozoa</taxon>
        <taxon>Mollusca</taxon>
        <taxon>Gastropoda</taxon>
        <taxon>Heterobranchia</taxon>
        <taxon>Euthyneura</taxon>
        <taxon>Panpulmonata</taxon>
        <taxon>Eupulmonata</taxon>
        <taxon>Stylommatophora</taxon>
        <taxon>Helicina</taxon>
        <taxon>Helicoidea</taxon>
        <taxon>Geomitridae</taxon>
        <taxon>Candidula</taxon>
    </lineage>
</organism>
<evidence type="ECO:0000313" key="2">
    <source>
        <dbReference type="EMBL" id="CAG5126941.1"/>
    </source>
</evidence>
<feature type="non-terminal residue" evidence="2">
    <location>
        <position position="1"/>
    </location>
</feature>
<evidence type="ECO:0000313" key="3">
    <source>
        <dbReference type="Proteomes" id="UP000678393"/>
    </source>
</evidence>
<accession>A0A8S3ZJA7</accession>
<reference evidence="2" key="1">
    <citation type="submission" date="2021-04" db="EMBL/GenBank/DDBJ databases">
        <authorList>
            <consortium name="Molecular Ecology Group"/>
        </authorList>
    </citation>
    <scope>NUCLEOTIDE SEQUENCE</scope>
</reference>
<dbReference type="Proteomes" id="UP000678393">
    <property type="component" value="Unassembled WGS sequence"/>
</dbReference>
<keyword evidence="3" id="KW-1185">Reference proteome</keyword>
<name>A0A8S3ZJA7_9EUPU</name>
<comment type="caution">
    <text evidence="2">The sequence shown here is derived from an EMBL/GenBank/DDBJ whole genome shotgun (WGS) entry which is preliminary data.</text>
</comment>
<feature type="compositionally biased region" description="Basic and acidic residues" evidence="1">
    <location>
        <begin position="14"/>
        <end position="36"/>
    </location>
</feature>
<proteinExistence type="predicted"/>
<sequence>FDGEVERSSSSTSERFHREPETRIEIPRASDDKGGDKWVCNQPSRTIILRGLPFDADEKM</sequence>
<feature type="non-terminal residue" evidence="2">
    <location>
        <position position="60"/>
    </location>
</feature>
<feature type="region of interest" description="Disordered" evidence="1">
    <location>
        <begin position="1"/>
        <end position="38"/>
    </location>
</feature>